<feature type="compositionally biased region" description="Acidic residues" evidence="1">
    <location>
        <begin position="40"/>
        <end position="49"/>
    </location>
</feature>
<feature type="compositionally biased region" description="Basic and acidic residues" evidence="1">
    <location>
        <begin position="185"/>
        <end position="196"/>
    </location>
</feature>
<feature type="compositionally biased region" description="Low complexity" evidence="1">
    <location>
        <begin position="144"/>
        <end position="165"/>
    </location>
</feature>
<feature type="compositionally biased region" description="Basic and acidic residues" evidence="1">
    <location>
        <begin position="69"/>
        <end position="78"/>
    </location>
</feature>
<evidence type="ECO:0000313" key="3">
    <source>
        <dbReference type="Proteomes" id="UP000766904"/>
    </source>
</evidence>
<evidence type="ECO:0000313" key="2">
    <source>
        <dbReference type="EMBL" id="TYL38925.1"/>
    </source>
</evidence>
<feature type="compositionally biased region" description="Low complexity" evidence="1">
    <location>
        <begin position="7"/>
        <end position="20"/>
    </location>
</feature>
<organism evidence="2 3">
    <name type="scientific">Natronococcus pandeyae</name>
    <dbReference type="NCBI Taxonomy" id="2055836"/>
    <lineage>
        <taxon>Archaea</taxon>
        <taxon>Methanobacteriati</taxon>
        <taxon>Methanobacteriota</taxon>
        <taxon>Stenosarchaea group</taxon>
        <taxon>Halobacteria</taxon>
        <taxon>Halobacteriales</taxon>
        <taxon>Natrialbaceae</taxon>
        <taxon>Natronococcus</taxon>
    </lineage>
</organism>
<feature type="compositionally biased region" description="Acidic residues" evidence="1">
    <location>
        <begin position="197"/>
        <end position="211"/>
    </location>
</feature>
<evidence type="ECO:0000256" key="1">
    <source>
        <dbReference type="SAM" id="MobiDB-lite"/>
    </source>
</evidence>
<dbReference type="EMBL" id="PHNJ01000004">
    <property type="protein sequence ID" value="TYL38925.1"/>
    <property type="molecule type" value="Genomic_DNA"/>
</dbReference>
<gene>
    <name evidence="2" type="ORF">CV102_10500</name>
</gene>
<feature type="region of interest" description="Disordered" evidence="1">
    <location>
        <begin position="1"/>
        <end position="250"/>
    </location>
</feature>
<dbReference type="RefSeq" id="WP_148857927.1">
    <property type="nucleotide sequence ID" value="NZ_PHNJ01000004.1"/>
</dbReference>
<dbReference type="Proteomes" id="UP000766904">
    <property type="component" value="Unassembled WGS sequence"/>
</dbReference>
<feature type="compositionally biased region" description="Low complexity" evidence="1">
    <location>
        <begin position="50"/>
        <end position="64"/>
    </location>
</feature>
<sequence>MSDRSTDSSVPDSSASADGADSGDDLEPGGGPQRVVSDQSVDDILDSLDDSGPNSSSSITTIESEANDADEREREPARADATTETENEAETNDSASETTTDDLEDENSAAETAAADEASGSTADTDGQGGESDTDKRGGESDTETGSSSAVDDAAASLSSEASAESLEDLEARVERGTVTGADVRAAEAGDDRDATPEIDEIELSVDDLETPESTIGDGPSDAGPLAGSIGSGGDGDDETDNTVETNDDKSGLIDRLVGLFSR</sequence>
<feature type="compositionally biased region" description="Acidic residues" evidence="1">
    <location>
        <begin position="99"/>
        <end position="108"/>
    </location>
</feature>
<accession>A0A8J8Q865</accession>
<comment type="caution">
    <text evidence="2">The sequence shown here is derived from an EMBL/GenBank/DDBJ whole genome shotgun (WGS) entry which is preliminary data.</text>
</comment>
<proteinExistence type="predicted"/>
<dbReference type="OrthoDB" id="170902at2157"/>
<keyword evidence="3" id="KW-1185">Reference proteome</keyword>
<dbReference type="AlphaFoldDB" id="A0A8J8Q865"/>
<protein>
    <submittedName>
        <fullName evidence="2">Uncharacterized protein</fullName>
    </submittedName>
</protein>
<reference evidence="2" key="1">
    <citation type="submission" date="2017-11" db="EMBL/GenBank/DDBJ databases">
        <authorList>
            <person name="Kajale S.C."/>
            <person name="Sharma A."/>
        </authorList>
    </citation>
    <scope>NUCLEOTIDE SEQUENCE</scope>
    <source>
        <strain evidence="2">LS1_42</strain>
    </source>
</reference>
<name>A0A8J8Q865_9EURY</name>
<feature type="compositionally biased region" description="Low complexity" evidence="1">
    <location>
        <begin position="109"/>
        <end position="126"/>
    </location>
</feature>